<sequence length="229" mass="25313">MTVAEQSRQVIERLIPQLEADGYTIYLEPSRQLLPPFMQGYIPDAIALGPKKNLAIEVIVEGPSDKRSSASTQKLSQLKRRFSEVEDWELRVFFVRPFQAQDAILPISKAAIETSLASVKKLVLDGQQAPALLIAWATLEALARSLMPETFARAQSPRRLVEVLAADGHVTPTEADLLRRLADRRNQIAHGSLELGADDVELAGFIDVLKVLLQAVDQDHAPSTEGMRL</sequence>
<dbReference type="AlphaFoldDB" id="A0A4D7B6N6"/>
<protein>
    <recommendedName>
        <fullName evidence="1">REase AHJR-like domain-containing protein</fullName>
    </recommendedName>
</protein>
<dbReference type="OrthoDB" id="8220232at2"/>
<dbReference type="KEGG" id="pstg:E8M01_22335"/>
<feature type="domain" description="REase AHJR-like" evidence="1">
    <location>
        <begin position="4"/>
        <end position="111"/>
    </location>
</feature>
<gene>
    <name evidence="2" type="ORF">E8M01_22335</name>
</gene>
<reference evidence="2 3" key="1">
    <citation type="submission" date="2019-04" db="EMBL/GenBank/DDBJ databases">
        <title>Phreatobacter aquaticus sp. nov.</title>
        <authorList>
            <person name="Choi A."/>
        </authorList>
    </citation>
    <scope>NUCLEOTIDE SEQUENCE [LARGE SCALE GENOMIC DNA]</scope>
    <source>
        <strain evidence="2 3">KCTC 52518</strain>
    </source>
</reference>
<dbReference type="RefSeq" id="WP_136962175.1">
    <property type="nucleotide sequence ID" value="NZ_CP039690.1"/>
</dbReference>
<dbReference type="Pfam" id="PF18743">
    <property type="entry name" value="AHJR-like"/>
    <property type="match status" value="1"/>
</dbReference>
<keyword evidence="3" id="KW-1185">Reference proteome</keyword>
<organism evidence="2 3">
    <name type="scientific">Phreatobacter stygius</name>
    <dbReference type="NCBI Taxonomy" id="1940610"/>
    <lineage>
        <taxon>Bacteria</taxon>
        <taxon>Pseudomonadati</taxon>
        <taxon>Pseudomonadota</taxon>
        <taxon>Alphaproteobacteria</taxon>
        <taxon>Hyphomicrobiales</taxon>
        <taxon>Phreatobacteraceae</taxon>
        <taxon>Phreatobacter</taxon>
    </lineage>
</organism>
<dbReference type="Proteomes" id="UP000298781">
    <property type="component" value="Chromosome"/>
</dbReference>
<name>A0A4D7B6N6_9HYPH</name>
<accession>A0A4D7B6N6</accession>
<proteinExistence type="predicted"/>
<dbReference type="EMBL" id="CP039690">
    <property type="protein sequence ID" value="QCI66735.1"/>
    <property type="molecule type" value="Genomic_DNA"/>
</dbReference>
<evidence type="ECO:0000313" key="3">
    <source>
        <dbReference type="Proteomes" id="UP000298781"/>
    </source>
</evidence>
<evidence type="ECO:0000259" key="1">
    <source>
        <dbReference type="Pfam" id="PF18743"/>
    </source>
</evidence>
<dbReference type="InterPro" id="IPR040902">
    <property type="entry name" value="AHJR-like"/>
</dbReference>
<evidence type="ECO:0000313" key="2">
    <source>
        <dbReference type="EMBL" id="QCI66735.1"/>
    </source>
</evidence>